<sequence>MFDLDTGKFVIRDGVELYPGMTRETFFKSSLYQTELLRDSDRQDLGKYNYSIKPQTIDGFEMSVDIYVSDYGYVDKIELTRPDFYDWPHWPSNIKEADYAYDIKRYNDRFLEHQLQESVREANELSYSYEWGSLTSSINLRHTPHVMITIRYKETPFLKARGITFDHIDIFENGPAN</sequence>
<comment type="caution">
    <text evidence="1">The sequence shown here is derived from an EMBL/GenBank/DDBJ whole genome shotgun (WGS) entry which is preliminary data.</text>
</comment>
<organism evidence="1 2">
    <name type="scientific">Paenibacillus vini</name>
    <dbReference type="NCBI Taxonomy" id="1476024"/>
    <lineage>
        <taxon>Bacteria</taxon>
        <taxon>Bacillati</taxon>
        <taxon>Bacillota</taxon>
        <taxon>Bacilli</taxon>
        <taxon>Bacillales</taxon>
        <taxon>Paenibacillaceae</taxon>
        <taxon>Paenibacillus</taxon>
    </lineage>
</organism>
<accession>A0ABQ4MAG3</accession>
<gene>
    <name evidence="1" type="ORF">J42TS3_20190</name>
</gene>
<evidence type="ECO:0000313" key="2">
    <source>
        <dbReference type="Proteomes" id="UP000679992"/>
    </source>
</evidence>
<protein>
    <submittedName>
        <fullName evidence="1">Uncharacterized protein</fullName>
    </submittedName>
</protein>
<dbReference type="RefSeq" id="WP_213654660.1">
    <property type="nucleotide sequence ID" value="NZ_BOSL01000005.1"/>
</dbReference>
<dbReference type="Proteomes" id="UP000679992">
    <property type="component" value="Unassembled WGS sequence"/>
</dbReference>
<keyword evidence="2" id="KW-1185">Reference proteome</keyword>
<evidence type="ECO:0000313" key="1">
    <source>
        <dbReference type="EMBL" id="GIP52984.1"/>
    </source>
</evidence>
<reference evidence="1 2" key="1">
    <citation type="submission" date="2021-03" db="EMBL/GenBank/DDBJ databases">
        <title>Antimicrobial resistance genes in bacteria isolated from Japanese honey, and their potential for conferring macrolide and lincosamide resistance in the American foulbrood pathogen Paenibacillus larvae.</title>
        <authorList>
            <person name="Okamoto M."/>
            <person name="Kumagai M."/>
            <person name="Kanamori H."/>
            <person name="Takamatsu D."/>
        </authorList>
    </citation>
    <scope>NUCLEOTIDE SEQUENCE [LARGE SCALE GENOMIC DNA]</scope>
    <source>
        <strain evidence="1 2">J42TS3</strain>
    </source>
</reference>
<proteinExistence type="predicted"/>
<name>A0ABQ4MAG3_9BACL</name>
<dbReference type="EMBL" id="BOSL01000005">
    <property type="protein sequence ID" value="GIP52984.1"/>
    <property type="molecule type" value="Genomic_DNA"/>
</dbReference>